<evidence type="ECO:0000256" key="8">
    <source>
        <dbReference type="ARBA" id="ARBA00022490"/>
    </source>
</evidence>
<dbReference type="InterPro" id="IPR013820">
    <property type="entry name" value="ATP_PRibTrfase_cat"/>
</dbReference>
<evidence type="ECO:0000256" key="6">
    <source>
        <dbReference type="ARBA" id="ARBA00011946"/>
    </source>
</evidence>
<protein>
    <recommendedName>
        <fullName evidence="7 16">ATP phosphoribosyltransferase</fullName>
        <shortName evidence="16">ATP-PRT</shortName>
        <shortName evidence="16">ATP-PRTase</shortName>
        <ecNumber evidence="6 16">2.4.2.17</ecNumber>
    </recommendedName>
</protein>
<evidence type="ECO:0000256" key="9">
    <source>
        <dbReference type="ARBA" id="ARBA00022605"/>
    </source>
</evidence>
<dbReference type="GO" id="GO:0000105">
    <property type="term" value="P:L-histidine biosynthetic process"/>
    <property type="evidence" value="ECO:0007669"/>
    <property type="project" value="UniProtKB-UniRule"/>
</dbReference>
<evidence type="ECO:0000313" key="18">
    <source>
        <dbReference type="EMBL" id="AEE95481.1"/>
    </source>
</evidence>
<sequence>MSYITIALAKGRLADLSMDLLEHCGIDCSEARSSSRKLIFDDDNTGVRLILVKPVDVPTYVDHGAADIGIAGSDTIMEYGGSLYEMLDLGFGRCRMVVAGPDDKNGGIIKANMRVATKYPNIAADYFRRRGQTVDIIKLNGSVELGPLVGLSDVIVDLVETGSTLKENGLHVIDEVCQVSARLIVNRASLKTKHQAIMNIVEAVKAFVQKGE</sequence>
<dbReference type="InterPro" id="IPR024893">
    <property type="entry name" value="ATP_PRibTrfase_HisG_short"/>
</dbReference>
<evidence type="ECO:0000256" key="5">
    <source>
        <dbReference type="ARBA" id="ARBA00011496"/>
    </source>
</evidence>
<evidence type="ECO:0000256" key="1">
    <source>
        <dbReference type="ARBA" id="ARBA00000915"/>
    </source>
</evidence>
<dbReference type="RefSeq" id="WP_013779914.1">
    <property type="nucleotide sequence ID" value="NC_015520.1"/>
</dbReference>
<dbReference type="HOGENOM" id="CLU_038115_2_0_9"/>
<evidence type="ECO:0000256" key="3">
    <source>
        <dbReference type="ARBA" id="ARBA00004667"/>
    </source>
</evidence>
<keyword evidence="13 16" id="KW-0067">ATP-binding</keyword>
<dbReference type="NCBIfam" id="TIGR00070">
    <property type="entry name" value="hisG"/>
    <property type="match status" value="1"/>
</dbReference>
<dbReference type="FunFam" id="3.40.190.10:FF:000011">
    <property type="entry name" value="ATP phosphoribosyltransferase"/>
    <property type="match status" value="1"/>
</dbReference>
<dbReference type="SUPFAM" id="SSF53850">
    <property type="entry name" value="Periplasmic binding protein-like II"/>
    <property type="match status" value="1"/>
</dbReference>
<dbReference type="PANTHER" id="PTHR21403:SF8">
    <property type="entry name" value="ATP PHOSPHORIBOSYLTRANSFERASE"/>
    <property type="match status" value="1"/>
</dbReference>
<dbReference type="InterPro" id="IPR018198">
    <property type="entry name" value="ATP_PRibTrfase_CS"/>
</dbReference>
<keyword evidence="14 16" id="KW-0368">Histidine biosynthesis</keyword>
<comment type="pathway">
    <text evidence="3 16">Amino-acid biosynthesis; L-histidine biosynthesis; L-histidine from 5-phospho-alpha-D-ribose 1-diphosphate: step 1/9.</text>
</comment>
<reference evidence="19" key="1">
    <citation type="submission" date="2010-11" db="EMBL/GenBank/DDBJ databases">
        <title>The complete genome of Mahella australiensis DSM 15567.</title>
        <authorList>
            <consortium name="US DOE Joint Genome Institute (JGI-PGF)"/>
            <person name="Lucas S."/>
            <person name="Copeland A."/>
            <person name="Lapidus A."/>
            <person name="Bruce D."/>
            <person name="Goodwin L."/>
            <person name="Pitluck S."/>
            <person name="Kyrpides N."/>
            <person name="Mavromatis K."/>
            <person name="Pagani I."/>
            <person name="Ivanova N."/>
            <person name="Teshima H."/>
            <person name="Brettin T."/>
            <person name="Detter J.C."/>
            <person name="Han C."/>
            <person name="Tapia R."/>
            <person name="Land M."/>
            <person name="Hauser L."/>
            <person name="Markowitz V."/>
            <person name="Cheng J.-F."/>
            <person name="Hugenholtz P."/>
            <person name="Woyke T."/>
            <person name="Wu D."/>
            <person name="Spring S."/>
            <person name="Pukall R."/>
            <person name="Steenblock K."/>
            <person name="Schneider S."/>
            <person name="Klenk H.-P."/>
            <person name="Eisen J.A."/>
        </authorList>
    </citation>
    <scope>NUCLEOTIDE SEQUENCE [LARGE SCALE GENOMIC DNA]</scope>
    <source>
        <strain evidence="19">DSM 15567 / CIP 107919 / 50-1 BON</strain>
    </source>
</reference>
<dbReference type="PANTHER" id="PTHR21403">
    <property type="entry name" value="ATP PHOSPHORIBOSYLTRANSFERASE ATP-PRTASE"/>
    <property type="match status" value="1"/>
</dbReference>
<dbReference type="GO" id="GO:0003879">
    <property type="term" value="F:ATP phosphoribosyltransferase activity"/>
    <property type="evidence" value="ECO:0007669"/>
    <property type="project" value="UniProtKB-UniRule"/>
</dbReference>
<keyword evidence="19" id="KW-1185">Reference proteome</keyword>
<gene>
    <name evidence="16" type="primary">hisG</name>
    <name evidence="18" type="ordered locus">Mahau_0264</name>
</gene>
<evidence type="ECO:0000256" key="10">
    <source>
        <dbReference type="ARBA" id="ARBA00022676"/>
    </source>
</evidence>
<keyword evidence="8 16" id="KW-0963">Cytoplasm</keyword>
<dbReference type="KEGG" id="mas:Mahau_0264"/>
<keyword evidence="12 16" id="KW-0547">Nucleotide-binding</keyword>
<evidence type="ECO:0000313" key="19">
    <source>
        <dbReference type="Proteomes" id="UP000008457"/>
    </source>
</evidence>
<comment type="subunit">
    <text evidence="5 16">Heteromultimer composed of HisG and HisZ subunits.</text>
</comment>
<evidence type="ECO:0000256" key="12">
    <source>
        <dbReference type="ARBA" id="ARBA00022741"/>
    </source>
</evidence>
<comment type="domain">
    <text evidence="16">Lacks the C-terminal regulatory region which is replaced by HisZ.</text>
</comment>
<evidence type="ECO:0000256" key="14">
    <source>
        <dbReference type="ARBA" id="ARBA00023102"/>
    </source>
</evidence>
<dbReference type="eggNOG" id="COG0040">
    <property type="taxonomic scope" value="Bacteria"/>
</dbReference>
<dbReference type="EC" id="2.4.2.17" evidence="6 16"/>
<reference evidence="18 19" key="2">
    <citation type="journal article" date="2011" name="Stand. Genomic Sci.">
        <title>Complete genome sequence of Mahella australiensis type strain (50-1 BON).</title>
        <authorList>
            <person name="Sikorski J."/>
            <person name="Teshima H."/>
            <person name="Nolan M."/>
            <person name="Lucas S."/>
            <person name="Hammon N."/>
            <person name="Deshpande S."/>
            <person name="Cheng J.F."/>
            <person name="Pitluck S."/>
            <person name="Liolios K."/>
            <person name="Pagani I."/>
            <person name="Ivanova N."/>
            <person name="Huntemann M."/>
            <person name="Mavromatis K."/>
            <person name="Ovchinikova G."/>
            <person name="Pati A."/>
            <person name="Tapia R."/>
            <person name="Han C."/>
            <person name="Goodwin L."/>
            <person name="Chen A."/>
            <person name="Palaniappan K."/>
            <person name="Land M."/>
            <person name="Hauser L."/>
            <person name="Ngatchou-Djao O.D."/>
            <person name="Rohde M."/>
            <person name="Pukall R."/>
            <person name="Spring S."/>
            <person name="Abt B."/>
            <person name="Goker M."/>
            <person name="Detter J.C."/>
            <person name="Woyke T."/>
            <person name="Bristow J."/>
            <person name="Markowitz V."/>
            <person name="Hugenholtz P."/>
            <person name="Eisen J.A."/>
            <person name="Kyrpides N.C."/>
            <person name="Klenk H.P."/>
            <person name="Lapidus A."/>
        </authorList>
    </citation>
    <scope>NUCLEOTIDE SEQUENCE [LARGE SCALE GENOMIC DNA]</scope>
    <source>
        <strain evidence="19">DSM 15567 / CIP 107919 / 50-1 BON</strain>
    </source>
</reference>
<feature type="domain" description="ATP phosphoribosyltransferase catalytic" evidence="17">
    <location>
        <begin position="53"/>
        <end position="205"/>
    </location>
</feature>
<comment type="function">
    <text evidence="15 16">Catalyzes the condensation of ATP and 5-phosphoribose 1-diphosphate to form N'-(5'-phosphoribosyl)-ATP (PR-ATP). Has a crucial role in the pathway because the rate of histidine biosynthesis seems to be controlled primarily by regulation of HisG enzymatic activity.</text>
</comment>
<dbReference type="Proteomes" id="UP000008457">
    <property type="component" value="Chromosome"/>
</dbReference>
<dbReference type="GO" id="GO:0005524">
    <property type="term" value="F:ATP binding"/>
    <property type="evidence" value="ECO:0007669"/>
    <property type="project" value="UniProtKB-KW"/>
</dbReference>
<keyword evidence="11 16" id="KW-0808">Transferase</keyword>
<dbReference type="OrthoDB" id="9801867at2"/>
<comment type="catalytic activity">
    <reaction evidence="1 16">
        <text>1-(5-phospho-beta-D-ribosyl)-ATP + diphosphate = 5-phospho-alpha-D-ribose 1-diphosphate + ATP</text>
        <dbReference type="Rhea" id="RHEA:18473"/>
        <dbReference type="ChEBI" id="CHEBI:30616"/>
        <dbReference type="ChEBI" id="CHEBI:33019"/>
        <dbReference type="ChEBI" id="CHEBI:58017"/>
        <dbReference type="ChEBI" id="CHEBI:73183"/>
        <dbReference type="EC" id="2.4.2.17"/>
    </reaction>
</comment>
<dbReference type="UniPathway" id="UPA00031">
    <property type="reaction ID" value="UER00006"/>
</dbReference>
<dbReference type="CDD" id="cd13595">
    <property type="entry name" value="PBP2_HisGs"/>
    <property type="match status" value="1"/>
</dbReference>
<comment type="subcellular location">
    <subcellularLocation>
        <location evidence="2 16">Cytoplasm</location>
    </subcellularLocation>
</comment>
<evidence type="ECO:0000256" key="2">
    <source>
        <dbReference type="ARBA" id="ARBA00004496"/>
    </source>
</evidence>
<evidence type="ECO:0000256" key="11">
    <source>
        <dbReference type="ARBA" id="ARBA00022679"/>
    </source>
</evidence>
<dbReference type="STRING" id="697281.Mahau_0264"/>
<evidence type="ECO:0000259" key="17">
    <source>
        <dbReference type="Pfam" id="PF01634"/>
    </source>
</evidence>
<dbReference type="PROSITE" id="PS01316">
    <property type="entry name" value="ATP_P_PHORIBOSYLTR"/>
    <property type="match status" value="1"/>
</dbReference>
<dbReference type="Gene3D" id="3.40.190.10">
    <property type="entry name" value="Periplasmic binding protein-like II"/>
    <property type="match status" value="2"/>
</dbReference>
<evidence type="ECO:0000256" key="13">
    <source>
        <dbReference type="ARBA" id="ARBA00022840"/>
    </source>
</evidence>
<keyword evidence="10 16" id="KW-0328">Glycosyltransferase</keyword>
<keyword evidence="9 16" id="KW-0028">Amino-acid biosynthesis</keyword>
<evidence type="ECO:0000256" key="15">
    <source>
        <dbReference type="ARBA" id="ARBA00024861"/>
    </source>
</evidence>
<dbReference type="Pfam" id="PF01634">
    <property type="entry name" value="HisG"/>
    <property type="match status" value="1"/>
</dbReference>
<evidence type="ECO:0000256" key="4">
    <source>
        <dbReference type="ARBA" id="ARBA00009489"/>
    </source>
</evidence>
<comment type="similarity">
    <text evidence="4 16">Belongs to the ATP phosphoribosyltransferase family. Short subfamily.</text>
</comment>
<name>F3ZX32_MAHA5</name>
<dbReference type="AlphaFoldDB" id="F3ZX32"/>
<accession>F3ZX32</accession>
<dbReference type="FunFam" id="3.40.190.10:FF:000008">
    <property type="entry name" value="ATP phosphoribosyltransferase"/>
    <property type="match status" value="1"/>
</dbReference>
<dbReference type="EMBL" id="CP002360">
    <property type="protein sequence ID" value="AEE95481.1"/>
    <property type="molecule type" value="Genomic_DNA"/>
</dbReference>
<dbReference type="HAMAP" id="MF_01018">
    <property type="entry name" value="HisG_Short"/>
    <property type="match status" value="1"/>
</dbReference>
<evidence type="ECO:0000256" key="16">
    <source>
        <dbReference type="HAMAP-Rule" id="MF_01018"/>
    </source>
</evidence>
<dbReference type="GO" id="GO:0005737">
    <property type="term" value="C:cytoplasm"/>
    <property type="evidence" value="ECO:0007669"/>
    <property type="project" value="UniProtKB-SubCell"/>
</dbReference>
<dbReference type="InterPro" id="IPR001348">
    <property type="entry name" value="ATP_PRibTrfase_HisG"/>
</dbReference>
<organism evidence="18 19">
    <name type="scientific">Mahella australiensis (strain DSM 15567 / CIP 107919 / 50-1 BON)</name>
    <dbReference type="NCBI Taxonomy" id="697281"/>
    <lineage>
        <taxon>Bacteria</taxon>
        <taxon>Bacillati</taxon>
        <taxon>Bacillota</taxon>
        <taxon>Clostridia</taxon>
        <taxon>Thermoanaerobacterales</taxon>
        <taxon>Thermoanaerobacterales Family IV. Incertae Sedis</taxon>
        <taxon>Mahella</taxon>
    </lineage>
</organism>
<evidence type="ECO:0000256" key="7">
    <source>
        <dbReference type="ARBA" id="ARBA00020998"/>
    </source>
</evidence>
<proteinExistence type="inferred from homology"/>